<dbReference type="EMBL" id="JALP01000004">
    <property type="protein sequence ID" value="THG92383.1"/>
    <property type="molecule type" value="Genomic_DNA"/>
</dbReference>
<evidence type="ECO:0000256" key="1">
    <source>
        <dbReference type="SAM" id="Phobius"/>
    </source>
</evidence>
<dbReference type="eggNOG" id="ENOG5030KY7">
    <property type="taxonomic scope" value="Bacteria"/>
</dbReference>
<dbReference type="Proteomes" id="UP000002754">
    <property type="component" value="Unassembled WGS sequence"/>
</dbReference>
<comment type="caution">
    <text evidence="3">The sequence shown here is derived from an EMBL/GenBank/DDBJ whole genome shotgun (WGS) entry which is preliminary data.</text>
</comment>
<dbReference type="RefSeq" id="WP_003322276.1">
    <property type="nucleotide sequence ID" value="NZ_ALPT02000018.1"/>
</dbReference>
<protein>
    <recommendedName>
        <fullName evidence="2">SHOCT domain-containing protein</fullName>
    </recommendedName>
</protein>
<evidence type="ECO:0000313" key="5">
    <source>
        <dbReference type="Proteomes" id="UP000002754"/>
    </source>
</evidence>
<sequence>MMMNWGMMNLGMILYMILVILILGLIIYGGLVLVMRLLNKKDSNNNSQDWDQDTSLQILKERFAKGDLTQSEFEQKYTYLKEKN</sequence>
<dbReference type="EMBL" id="ALPT02000018">
    <property type="protein sequence ID" value="KGA97972.1"/>
    <property type="molecule type" value="Genomic_DNA"/>
</dbReference>
<feature type="domain" description="SHOCT" evidence="2">
    <location>
        <begin position="55"/>
        <end position="76"/>
    </location>
</feature>
<accession>A0A094YWR9</accession>
<reference evidence="4 6" key="2">
    <citation type="submission" date="2014-01" db="EMBL/GenBank/DDBJ databases">
        <title>Draft genome sequencing of Bacillus alcalophilus CGMCC 1.3604.</title>
        <authorList>
            <person name="Yang J."/>
            <person name="Diao L."/>
            <person name="Yang S."/>
        </authorList>
    </citation>
    <scope>NUCLEOTIDE SEQUENCE [LARGE SCALE GENOMIC DNA]</scope>
    <source>
        <strain evidence="4 6">CGMCC 1.3604</strain>
    </source>
</reference>
<proteinExistence type="predicted"/>
<organism evidence="3 5">
    <name type="scientific">Alkalihalobacillus alcalophilus ATCC 27647 = CGMCC 1.3604</name>
    <dbReference type="NCBI Taxonomy" id="1218173"/>
    <lineage>
        <taxon>Bacteria</taxon>
        <taxon>Bacillati</taxon>
        <taxon>Bacillota</taxon>
        <taxon>Bacilli</taxon>
        <taxon>Bacillales</taxon>
        <taxon>Bacillaceae</taxon>
        <taxon>Alkalihalobacillus</taxon>
    </lineage>
</organism>
<dbReference type="STRING" id="1218173.BALCAV_0207395"/>
<keyword evidence="1" id="KW-0472">Membrane</keyword>
<keyword evidence="5" id="KW-1185">Reference proteome</keyword>
<evidence type="ECO:0000313" key="6">
    <source>
        <dbReference type="Proteomes" id="UP000297014"/>
    </source>
</evidence>
<gene>
    <name evidence="4" type="ORF">AJ85_13165</name>
    <name evidence="3" type="ORF">BALCAV_0207395</name>
</gene>
<reference evidence="3 5" key="1">
    <citation type="journal article" date="2014" name="Genome Announc.">
        <title>Draft Genome Sequence of Bacillus alcalophilus AV1934, a Classic Alkaliphile Isolated from Human Feces in 1934.</title>
        <authorList>
            <person name="Attie O."/>
            <person name="Jayaprakash A."/>
            <person name="Shah H."/>
            <person name="Paulsen I.T."/>
            <person name="Morino M."/>
            <person name="Takahashi Y."/>
            <person name="Narumi I."/>
            <person name="Sachidanandam R."/>
            <person name="Satoh K."/>
            <person name="Ito M."/>
            <person name="Krulwich T.A."/>
        </authorList>
    </citation>
    <scope>NUCLEOTIDE SEQUENCE [LARGE SCALE GENOMIC DNA]</scope>
    <source>
        <strain evidence="3 5">AV1934</strain>
    </source>
</reference>
<dbReference type="AlphaFoldDB" id="A0A094YWR9"/>
<feature type="transmembrane region" description="Helical" evidence="1">
    <location>
        <begin position="12"/>
        <end position="34"/>
    </location>
</feature>
<name>A0A094YWR9_ALKAL</name>
<dbReference type="Pfam" id="PF09851">
    <property type="entry name" value="SHOCT"/>
    <property type="match status" value="1"/>
</dbReference>
<evidence type="ECO:0000313" key="3">
    <source>
        <dbReference type="EMBL" id="KGA97972.1"/>
    </source>
</evidence>
<dbReference type="Proteomes" id="UP000297014">
    <property type="component" value="Unassembled WGS sequence"/>
</dbReference>
<keyword evidence="1" id="KW-0812">Transmembrane</keyword>
<evidence type="ECO:0000313" key="4">
    <source>
        <dbReference type="EMBL" id="THG92383.1"/>
    </source>
</evidence>
<dbReference type="InterPro" id="IPR018649">
    <property type="entry name" value="SHOCT"/>
</dbReference>
<dbReference type="OrthoDB" id="2943799at2"/>
<keyword evidence="1" id="KW-1133">Transmembrane helix</keyword>
<evidence type="ECO:0000259" key="2">
    <source>
        <dbReference type="Pfam" id="PF09851"/>
    </source>
</evidence>